<keyword evidence="4 6" id="KW-0472">Membrane</keyword>
<dbReference type="Proteomes" id="UP000199584">
    <property type="component" value="Unassembled WGS sequence"/>
</dbReference>
<feature type="domain" description="Lipopolysaccharide assembly protein A" evidence="7">
    <location>
        <begin position="21"/>
        <end position="84"/>
    </location>
</feature>
<accession>A0A1I6DLS2</accession>
<organism evidence="8 9">
    <name type="scientific">Desulfoscipio geothermicus DSM 3669</name>
    <dbReference type="NCBI Taxonomy" id="1121426"/>
    <lineage>
        <taxon>Bacteria</taxon>
        <taxon>Bacillati</taxon>
        <taxon>Bacillota</taxon>
        <taxon>Clostridia</taxon>
        <taxon>Eubacteriales</taxon>
        <taxon>Desulfallaceae</taxon>
        <taxon>Desulfoscipio</taxon>
    </lineage>
</organism>
<proteinExistence type="predicted"/>
<sequence length="108" mass="11890">MQIIIVLALVFALFISIFAVQNATPVDIKFLKWSYSGISLVVIILGSFGLGVLLTLLFNAIKSFQNMIKLKELKDKLHHLTQENQRLKAEVTEAKSAAASPDNFASGK</sequence>
<dbReference type="PANTHER" id="PTHR41335:SF1">
    <property type="entry name" value="MEMBRANE PROTEIN"/>
    <property type="match status" value="1"/>
</dbReference>
<feature type="coiled-coil region" evidence="5">
    <location>
        <begin position="70"/>
        <end position="97"/>
    </location>
</feature>
<dbReference type="GO" id="GO:0005886">
    <property type="term" value="C:plasma membrane"/>
    <property type="evidence" value="ECO:0007669"/>
    <property type="project" value="InterPro"/>
</dbReference>
<evidence type="ECO:0000313" key="9">
    <source>
        <dbReference type="Proteomes" id="UP000199584"/>
    </source>
</evidence>
<evidence type="ECO:0000256" key="6">
    <source>
        <dbReference type="SAM" id="Phobius"/>
    </source>
</evidence>
<evidence type="ECO:0000259" key="7">
    <source>
        <dbReference type="Pfam" id="PF06305"/>
    </source>
</evidence>
<evidence type="ECO:0000256" key="4">
    <source>
        <dbReference type="ARBA" id="ARBA00023136"/>
    </source>
</evidence>
<dbReference type="Pfam" id="PF06305">
    <property type="entry name" value="LapA_dom"/>
    <property type="match status" value="1"/>
</dbReference>
<dbReference type="RefSeq" id="WP_165608250.1">
    <property type="nucleotide sequence ID" value="NZ_FOYM01000013.1"/>
</dbReference>
<dbReference type="PANTHER" id="PTHR41335">
    <property type="entry name" value="MEMBRANE PROTEIN-RELATED"/>
    <property type="match status" value="1"/>
</dbReference>
<evidence type="ECO:0000256" key="5">
    <source>
        <dbReference type="SAM" id="Coils"/>
    </source>
</evidence>
<evidence type="ECO:0000256" key="1">
    <source>
        <dbReference type="ARBA" id="ARBA00022475"/>
    </source>
</evidence>
<dbReference type="InterPro" id="IPR010445">
    <property type="entry name" value="LapA_dom"/>
</dbReference>
<keyword evidence="2 6" id="KW-0812">Transmembrane</keyword>
<name>A0A1I6DLS2_9FIRM</name>
<dbReference type="CDD" id="cd14686">
    <property type="entry name" value="bZIP"/>
    <property type="match status" value="1"/>
</dbReference>
<keyword evidence="3 6" id="KW-1133">Transmembrane helix</keyword>
<keyword evidence="5" id="KW-0175">Coiled coil</keyword>
<dbReference type="STRING" id="39060.SAMN05660706_11361"/>
<dbReference type="EMBL" id="FOYM01000013">
    <property type="protein sequence ID" value="SFR06443.1"/>
    <property type="molecule type" value="Genomic_DNA"/>
</dbReference>
<reference evidence="9" key="1">
    <citation type="submission" date="2016-10" db="EMBL/GenBank/DDBJ databases">
        <authorList>
            <person name="Varghese N."/>
            <person name="Submissions S."/>
        </authorList>
    </citation>
    <scope>NUCLEOTIDE SEQUENCE [LARGE SCALE GENOMIC DNA]</scope>
    <source>
        <strain evidence="9">DSM 3669</strain>
    </source>
</reference>
<dbReference type="AlphaFoldDB" id="A0A1I6DLS2"/>
<evidence type="ECO:0000256" key="3">
    <source>
        <dbReference type="ARBA" id="ARBA00022989"/>
    </source>
</evidence>
<evidence type="ECO:0000256" key="2">
    <source>
        <dbReference type="ARBA" id="ARBA00022692"/>
    </source>
</evidence>
<keyword evidence="1" id="KW-1003">Cell membrane</keyword>
<gene>
    <name evidence="8" type="ORF">SAMN05660706_11361</name>
</gene>
<feature type="transmembrane region" description="Helical" evidence="6">
    <location>
        <begin position="35"/>
        <end position="61"/>
    </location>
</feature>
<protein>
    <submittedName>
        <fullName evidence="8">Uncharacterized integral membrane protein</fullName>
    </submittedName>
</protein>
<evidence type="ECO:0000313" key="8">
    <source>
        <dbReference type="EMBL" id="SFR06443.1"/>
    </source>
</evidence>
<keyword evidence="9" id="KW-1185">Reference proteome</keyword>